<feature type="binding site" evidence="8">
    <location>
        <position position="409"/>
    </location>
    <ligand>
        <name>[4Fe-4S] cluster</name>
        <dbReference type="ChEBI" id="CHEBI:49883"/>
        <label>2</label>
    </ligand>
</feature>
<dbReference type="SUPFAM" id="SSF142019">
    <property type="entry name" value="Nqo1 FMN-binding domain-like"/>
    <property type="match status" value="1"/>
</dbReference>
<evidence type="ECO:0000256" key="8">
    <source>
        <dbReference type="HAMAP-Rule" id="MF_00461"/>
    </source>
</evidence>
<name>A0ABX7SBE9_9BACT</name>
<keyword evidence="5 8" id="KW-0249">Electron transport</keyword>
<keyword evidence="4 8" id="KW-0677">Repeat</keyword>
<comment type="cofactor">
    <cofactor evidence="8">
        <name>[4Fe-4S] cluster</name>
        <dbReference type="ChEBI" id="CHEBI:49883"/>
    </cofactor>
    <text evidence="8">Binds 2 [4Fe-4S] clusters per subunit.</text>
</comment>
<organism evidence="10 11">
    <name type="scientific">Thermosipho ferrireducens</name>
    <dbReference type="NCBI Taxonomy" id="2571116"/>
    <lineage>
        <taxon>Bacteria</taxon>
        <taxon>Thermotogati</taxon>
        <taxon>Thermotogota</taxon>
        <taxon>Thermotogae</taxon>
        <taxon>Thermotogales</taxon>
        <taxon>Fervidobacteriaceae</taxon>
        <taxon>Thermosipho</taxon>
    </lineage>
</organism>
<evidence type="ECO:0000313" key="10">
    <source>
        <dbReference type="EMBL" id="QTA38851.1"/>
    </source>
</evidence>
<dbReference type="InterPro" id="IPR011538">
    <property type="entry name" value="Nuo51_FMN-bd"/>
</dbReference>
<keyword evidence="7 8" id="KW-0411">Iron-sulfur</keyword>
<evidence type="ECO:0000256" key="4">
    <source>
        <dbReference type="ARBA" id="ARBA00022737"/>
    </source>
</evidence>
<dbReference type="Gene3D" id="3.40.50.11540">
    <property type="entry name" value="NADH-ubiquinone oxidoreductase 51kDa subunit"/>
    <property type="match status" value="1"/>
</dbReference>
<dbReference type="InterPro" id="IPR010208">
    <property type="entry name" value="Ion_transpt_RnfC/RsxC"/>
</dbReference>
<dbReference type="EMBL" id="CP071446">
    <property type="protein sequence ID" value="QTA38851.1"/>
    <property type="molecule type" value="Genomic_DNA"/>
</dbReference>
<feature type="binding site" evidence="8">
    <location>
        <position position="403"/>
    </location>
    <ligand>
        <name>[4Fe-4S] cluster</name>
        <dbReference type="ChEBI" id="CHEBI:49883"/>
        <label>2</label>
    </ligand>
</feature>
<dbReference type="Gene3D" id="3.30.70.20">
    <property type="match status" value="1"/>
</dbReference>
<dbReference type="InterPro" id="IPR037225">
    <property type="entry name" value="Nuo51_FMN-bd_sf"/>
</dbReference>
<dbReference type="InterPro" id="IPR026902">
    <property type="entry name" value="RnfC_N"/>
</dbReference>
<dbReference type="PANTHER" id="PTHR43034">
    <property type="entry name" value="ION-TRANSLOCATING OXIDOREDUCTASE COMPLEX SUBUNIT C"/>
    <property type="match status" value="1"/>
</dbReference>
<dbReference type="Pfam" id="PF13237">
    <property type="entry name" value="Fer4_10"/>
    <property type="match status" value="1"/>
</dbReference>
<evidence type="ECO:0000256" key="6">
    <source>
        <dbReference type="ARBA" id="ARBA00023004"/>
    </source>
</evidence>
<dbReference type="Pfam" id="PF13375">
    <property type="entry name" value="RnfC_N"/>
    <property type="match status" value="1"/>
</dbReference>
<comment type="subunit">
    <text evidence="8">The complex is composed of six subunits: RnfA, RnfB, RnfC, RnfD, RnfE and RnfG.</text>
</comment>
<keyword evidence="8" id="KW-1003">Cell membrane</keyword>
<dbReference type="Pfam" id="PF01512">
    <property type="entry name" value="Complex1_51K"/>
    <property type="match status" value="1"/>
</dbReference>
<evidence type="ECO:0000256" key="3">
    <source>
        <dbReference type="ARBA" id="ARBA00022723"/>
    </source>
</evidence>
<gene>
    <name evidence="10" type="primary">rsxC</name>
    <name evidence="8" type="synonym">rnfC</name>
    <name evidence="10" type="ORF">JYK00_00155</name>
</gene>
<keyword evidence="8" id="KW-1278">Translocase</keyword>
<dbReference type="PANTHER" id="PTHR43034:SF2">
    <property type="entry name" value="ION-TRANSLOCATING OXIDOREDUCTASE COMPLEX SUBUNIT C"/>
    <property type="match status" value="1"/>
</dbReference>
<feature type="binding site" evidence="8">
    <location>
        <position position="374"/>
    </location>
    <ligand>
        <name>[4Fe-4S] cluster</name>
        <dbReference type="ChEBI" id="CHEBI:49883"/>
        <label>2</label>
    </ligand>
</feature>
<evidence type="ECO:0000256" key="2">
    <source>
        <dbReference type="ARBA" id="ARBA00022485"/>
    </source>
</evidence>
<feature type="domain" description="4Fe-4S ferredoxin-type" evidence="9">
    <location>
        <begin position="394"/>
        <end position="423"/>
    </location>
</feature>
<dbReference type="Pfam" id="PF10531">
    <property type="entry name" value="SLBB"/>
    <property type="match status" value="1"/>
</dbReference>
<dbReference type="InterPro" id="IPR017900">
    <property type="entry name" value="4Fe4S_Fe_S_CS"/>
</dbReference>
<dbReference type="SUPFAM" id="SSF46548">
    <property type="entry name" value="alpha-helical ferredoxin"/>
    <property type="match status" value="1"/>
</dbReference>
<dbReference type="EC" id="7.-.-.-" evidence="8"/>
<keyword evidence="8" id="KW-0472">Membrane</keyword>
<dbReference type="RefSeq" id="WP_207567568.1">
    <property type="nucleotide sequence ID" value="NZ_CP071446.1"/>
</dbReference>
<proteinExistence type="inferred from homology"/>
<dbReference type="InterPro" id="IPR019554">
    <property type="entry name" value="Soluble_ligand-bd"/>
</dbReference>
<keyword evidence="11" id="KW-1185">Reference proteome</keyword>
<evidence type="ECO:0000256" key="1">
    <source>
        <dbReference type="ARBA" id="ARBA00022448"/>
    </source>
</evidence>
<feature type="binding site" evidence="8">
    <location>
        <position position="370"/>
    </location>
    <ligand>
        <name>[4Fe-4S] cluster</name>
        <dbReference type="ChEBI" id="CHEBI:49883"/>
        <label>1</label>
    </ligand>
</feature>
<feature type="binding site" evidence="8">
    <location>
        <position position="413"/>
    </location>
    <ligand>
        <name>[4Fe-4S] cluster</name>
        <dbReference type="ChEBI" id="CHEBI:49883"/>
        <label>1</label>
    </ligand>
</feature>
<dbReference type="NCBIfam" id="NF003454">
    <property type="entry name" value="PRK05035.1"/>
    <property type="match status" value="1"/>
</dbReference>
<sequence length="439" mass="48088">MKLATFKGGVHPPYRKELSKTSAIKVAPLPEKVVIFMQQHAGAPAKVVVEVGQKVKTGQVIGEPNGFISGYVHSPVTGTVTDVKKVSNVIYGVAVEAVTIERTGEDEWELLPHGDPEKFSKEELLDIIKQAGIVGLGGAMFPTHVKLNPPKDKKIDTLIINGAECEPYLTIDHRVMLEKAEDIFAGIEIVKKILEVEKVYIGIEDNKLDAIEHLKKIWSGKVEVVPLKTKYPQGAEKQLIYAITNRKVPRGGLPMDVGVVVQNVSTMIAIKEAVVDGKPLIERGLTLTGEAINTPGNWWVRIGTPISWLIDNLAGGFKENIENVKVLMGGPMMGIPINNLDTPIVKGNNGITTLIPKKEKSTFCIRCSYCVTVCPMGLQPYLLDLLSKKRKFDDAVEIGLLDCIECGSCSYICPAKIEHVKSIKLAKKVYRALRGGRKK</sequence>
<keyword evidence="3 8" id="KW-0479">Metal-binding</keyword>
<dbReference type="PROSITE" id="PS00198">
    <property type="entry name" value="4FE4S_FER_1"/>
    <property type="match status" value="1"/>
</dbReference>
<comment type="similarity">
    <text evidence="8">Belongs to the 4Fe4S bacterial-type ferredoxin family. RnfC subfamily.</text>
</comment>
<keyword evidence="1 8" id="KW-0813">Transport</keyword>
<dbReference type="HAMAP" id="MF_00461">
    <property type="entry name" value="RsxC_RnfC"/>
    <property type="match status" value="1"/>
</dbReference>
<keyword evidence="6 8" id="KW-0408">Iron</keyword>
<dbReference type="InterPro" id="IPR017896">
    <property type="entry name" value="4Fe4S_Fe-S-bd"/>
</dbReference>
<feature type="binding site" evidence="8">
    <location>
        <position position="406"/>
    </location>
    <ligand>
        <name>[4Fe-4S] cluster</name>
        <dbReference type="ChEBI" id="CHEBI:49883"/>
        <label>2</label>
    </ligand>
</feature>
<feature type="binding site" evidence="8">
    <location>
        <position position="367"/>
    </location>
    <ligand>
        <name>[4Fe-4S] cluster</name>
        <dbReference type="ChEBI" id="CHEBI:49883"/>
        <label>1</label>
    </ligand>
</feature>
<comment type="subcellular location">
    <subcellularLocation>
        <location evidence="8">Cell membrane</location>
        <topology evidence="8">Peripheral membrane protein</topology>
    </subcellularLocation>
</comment>
<accession>A0ABX7SBE9</accession>
<reference evidence="10 11" key="1">
    <citation type="submission" date="2021-03" db="EMBL/GenBank/DDBJ databases">
        <title>Thermosipho ferrireducens sp.nov., an anaerobic thermophilic iron-reducing bacterium isolated from a deep-sea hydrothermal sulfide deposits.</title>
        <authorList>
            <person name="Zeng X."/>
            <person name="Chen Y."/>
            <person name="Shao Z."/>
        </authorList>
    </citation>
    <scope>NUCLEOTIDE SEQUENCE [LARGE SCALE GENOMIC DNA]</scope>
    <source>
        <strain evidence="10 11">JL129W03</strain>
    </source>
</reference>
<evidence type="ECO:0000256" key="7">
    <source>
        <dbReference type="ARBA" id="ARBA00023014"/>
    </source>
</evidence>
<comment type="function">
    <text evidence="8">Part of a membrane-bound complex that couples electron transfer with translocation of ions across the membrane.</text>
</comment>
<dbReference type="Proteomes" id="UP000671862">
    <property type="component" value="Chromosome"/>
</dbReference>
<evidence type="ECO:0000313" key="11">
    <source>
        <dbReference type="Proteomes" id="UP000671862"/>
    </source>
</evidence>
<dbReference type="PROSITE" id="PS51379">
    <property type="entry name" value="4FE4S_FER_2"/>
    <property type="match status" value="2"/>
</dbReference>
<evidence type="ECO:0000256" key="5">
    <source>
        <dbReference type="ARBA" id="ARBA00022982"/>
    </source>
</evidence>
<feature type="binding site" evidence="8">
    <location>
        <position position="364"/>
    </location>
    <ligand>
        <name>[4Fe-4S] cluster</name>
        <dbReference type="ChEBI" id="CHEBI:49883"/>
        <label>1</label>
    </ligand>
</feature>
<keyword evidence="2 8" id="KW-0004">4Fe-4S</keyword>
<dbReference type="NCBIfam" id="TIGR01945">
    <property type="entry name" value="rnfC"/>
    <property type="match status" value="1"/>
</dbReference>
<protein>
    <recommendedName>
        <fullName evidence="8">Ion-translocating oxidoreductase complex subunit C</fullName>
        <ecNumber evidence="8">7.-.-.-</ecNumber>
    </recommendedName>
    <alternativeName>
        <fullName evidence="8">Rnf electron transport complex subunit C</fullName>
    </alternativeName>
</protein>
<evidence type="ECO:0000259" key="9">
    <source>
        <dbReference type="PROSITE" id="PS51379"/>
    </source>
</evidence>
<feature type="domain" description="4Fe-4S ferredoxin-type" evidence="9">
    <location>
        <begin position="354"/>
        <end position="384"/>
    </location>
</feature>